<dbReference type="InterPro" id="IPR029058">
    <property type="entry name" value="AB_hydrolase_fold"/>
</dbReference>
<keyword evidence="2" id="KW-1185">Reference proteome</keyword>
<evidence type="ECO:0000313" key="2">
    <source>
        <dbReference type="Proteomes" id="UP000199308"/>
    </source>
</evidence>
<dbReference type="Gene3D" id="3.40.50.1820">
    <property type="entry name" value="alpha/beta hydrolase"/>
    <property type="match status" value="1"/>
</dbReference>
<protein>
    <recommendedName>
        <fullName evidence="3">Peptidase S9 prolyl oligopeptidase catalytic domain-containing protein</fullName>
    </recommendedName>
</protein>
<reference evidence="1 2" key="1">
    <citation type="submission" date="2016-10" db="EMBL/GenBank/DDBJ databases">
        <authorList>
            <person name="de Groot N.N."/>
        </authorList>
    </citation>
    <scope>NUCLEOTIDE SEQUENCE [LARGE SCALE GENOMIC DNA]</scope>
    <source>
        <strain evidence="1 2">DSM 19706</strain>
    </source>
</reference>
<organism evidence="1 2">
    <name type="scientific">Thalassotalea agarivorans</name>
    <name type="common">Thalassomonas agarivorans</name>
    <dbReference type="NCBI Taxonomy" id="349064"/>
    <lineage>
        <taxon>Bacteria</taxon>
        <taxon>Pseudomonadati</taxon>
        <taxon>Pseudomonadota</taxon>
        <taxon>Gammaproteobacteria</taxon>
        <taxon>Alteromonadales</taxon>
        <taxon>Colwelliaceae</taxon>
        <taxon>Thalassotalea</taxon>
    </lineage>
</organism>
<dbReference type="SUPFAM" id="SSF53474">
    <property type="entry name" value="alpha/beta-Hydrolases"/>
    <property type="match status" value="1"/>
</dbReference>
<gene>
    <name evidence="1" type="ORF">SAMN05660429_00148</name>
</gene>
<evidence type="ECO:0008006" key="3">
    <source>
        <dbReference type="Google" id="ProtNLM"/>
    </source>
</evidence>
<accession>A0A1H9YC34</accession>
<dbReference type="Proteomes" id="UP000199308">
    <property type="component" value="Unassembled WGS sequence"/>
</dbReference>
<evidence type="ECO:0000313" key="1">
    <source>
        <dbReference type="EMBL" id="SES65995.1"/>
    </source>
</evidence>
<dbReference type="AlphaFoldDB" id="A0A1H9YC34"/>
<dbReference type="EMBL" id="FOHK01000001">
    <property type="protein sequence ID" value="SES65995.1"/>
    <property type="molecule type" value="Genomic_DNA"/>
</dbReference>
<sequence>MAPIAQHQIPVWAFAAGRDRAIDIRYFYPGLATLESLGHKDVRFTVHEDMGHDAWTRVYQSEDFYSWLLTHKLAQ</sequence>
<proteinExistence type="predicted"/>
<dbReference type="STRING" id="349064.SAMN05660429_00148"/>
<name>A0A1H9YC34_THASX</name>
<dbReference type="RefSeq" id="WP_218139565.1">
    <property type="nucleotide sequence ID" value="NZ_AP027363.1"/>
</dbReference>